<feature type="transmembrane region" description="Helical" evidence="1">
    <location>
        <begin position="12"/>
        <end position="35"/>
    </location>
</feature>
<name>A0AA86TCQ5_9EUKA</name>
<dbReference type="AlphaFoldDB" id="A0AA86TCQ5"/>
<comment type="caution">
    <text evidence="2">The sequence shown here is derived from an EMBL/GenBank/DDBJ whole genome shotgun (WGS) entry which is preliminary data.</text>
</comment>
<evidence type="ECO:0000313" key="4">
    <source>
        <dbReference type="Proteomes" id="UP001642409"/>
    </source>
</evidence>
<evidence type="ECO:0000256" key="1">
    <source>
        <dbReference type="SAM" id="Phobius"/>
    </source>
</evidence>
<evidence type="ECO:0000313" key="2">
    <source>
        <dbReference type="EMBL" id="CAI9912762.1"/>
    </source>
</evidence>
<keyword evidence="1" id="KW-0472">Membrane</keyword>
<protein>
    <submittedName>
        <fullName evidence="2">EXS family protein</fullName>
    </submittedName>
    <submittedName>
        <fullName evidence="3">EXS_family protein</fullName>
    </submittedName>
</protein>
<proteinExistence type="predicted"/>
<keyword evidence="1" id="KW-1133">Transmembrane helix</keyword>
<dbReference type="Proteomes" id="UP001642409">
    <property type="component" value="Unassembled WGS sequence"/>
</dbReference>
<accession>A0AA86TCQ5</accession>
<keyword evidence="1" id="KW-0812">Transmembrane</keyword>
<reference evidence="3 4" key="2">
    <citation type="submission" date="2024-07" db="EMBL/GenBank/DDBJ databases">
        <authorList>
            <person name="Akdeniz Z."/>
        </authorList>
    </citation>
    <scope>NUCLEOTIDE SEQUENCE [LARGE SCALE GENOMIC DNA]</scope>
</reference>
<dbReference type="EMBL" id="CAXDID020000038">
    <property type="protein sequence ID" value="CAL5998695.1"/>
    <property type="molecule type" value="Genomic_DNA"/>
</dbReference>
<gene>
    <name evidence="3" type="ORF">HINF_LOCUS15862</name>
    <name evidence="2" type="ORF">HINF_LOCUS407</name>
</gene>
<dbReference type="EMBL" id="CATOUU010000003">
    <property type="protein sequence ID" value="CAI9912762.1"/>
    <property type="molecule type" value="Genomic_DNA"/>
</dbReference>
<reference evidence="2" key="1">
    <citation type="submission" date="2023-06" db="EMBL/GenBank/DDBJ databases">
        <authorList>
            <person name="Kurt Z."/>
        </authorList>
    </citation>
    <scope>NUCLEOTIDE SEQUENCE</scope>
</reference>
<organism evidence="2">
    <name type="scientific">Hexamita inflata</name>
    <dbReference type="NCBI Taxonomy" id="28002"/>
    <lineage>
        <taxon>Eukaryota</taxon>
        <taxon>Metamonada</taxon>
        <taxon>Diplomonadida</taxon>
        <taxon>Hexamitidae</taxon>
        <taxon>Hexamitinae</taxon>
        <taxon>Hexamita</taxon>
    </lineage>
</organism>
<sequence>MKNHQEQEDLLMFCSLLGVVTAAAILLSVGQVQLVEPVPILFGQFVVRVSRIMKPAYQMLFPTVSLPLFSIYNVLKSKSQKCVFTYCMNILFKMFTPWRQRIEFPHFYFCSLLGSAAGSFKDIIQIICVNRLPDCIGILFQNIFSANRLVRSYIKYRESKRFYNQGLGIINNSIGIISTISVQQYQQDTVEVESCLIAFRFGFIEIGYPFNRYTLLCLQIFTRIQSVKIRTQYILKYSHSVDIDYQYTTQPRSQGGSHFQPPYK</sequence>
<evidence type="ECO:0000313" key="3">
    <source>
        <dbReference type="EMBL" id="CAL5998695.1"/>
    </source>
</evidence>
<keyword evidence="4" id="KW-1185">Reference proteome</keyword>